<name>A0A3P6G190_BRAOL</name>
<dbReference type="PANTHER" id="PTHR31293:SF27">
    <property type="entry name" value="BNACNNG35480D PROTEIN"/>
    <property type="match status" value="1"/>
</dbReference>
<feature type="non-terminal residue" evidence="2">
    <location>
        <position position="97"/>
    </location>
</feature>
<dbReference type="EMBL" id="LR031879">
    <property type="protein sequence ID" value="VDD58700.1"/>
    <property type="molecule type" value="Genomic_DNA"/>
</dbReference>
<evidence type="ECO:0000259" key="1">
    <source>
        <dbReference type="Pfam" id="PF00646"/>
    </source>
</evidence>
<dbReference type="InterPro" id="IPR001810">
    <property type="entry name" value="F-box_dom"/>
</dbReference>
<gene>
    <name evidence="2" type="ORF">BOLC8T51929H</name>
</gene>
<organism evidence="2">
    <name type="scientific">Brassica oleracea</name>
    <name type="common">Wild cabbage</name>
    <dbReference type="NCBI Taxonomy" id="3712"/>
    <lineage>
        <taxon>Eukaryota</taxon>
        <taxon>Viridiplantae</taxon>
        <taxon>Streptophyta</taxon>
        <taxon>Embryophyta</taxon>
        <taxon>Tracheophyta</taxon>
        <taxon>Spermatophyta</taxon>
        <taxon>Magnoliopsida</taxon>
        <taxon>eudicotyledons</taxon>
        <taxon>Gunneridae</taxon>
        <taxon>Pentapetalae</taxon>
        <taxon>rosids</taxon>
        <taxon>malvids</taxon>
        <taxon>Brassicales</taxon>
        <taxon>Brassicaceae</taxon>
        <taxon>Brassiceae</taxon>
        <taxon>Brassica</taxon>
    </lineage>
</organism>
<dbReference type="AlphaFoldDB" id="A0A3P6G190"/>
<proteinExistence type="predicted"/>
<evidence type="ECO:0000313" key="2">
    <source>
        <dbReference type="EMBL" id="VDD58700.1"/>
    </source>
</evidence>
<sequence length="97" mass="10584">MGLASILKRKRKGQLESISCRDSISNLPDDILGIILSFPSTKLAASTSVLSKRWKNLLPLADSSLDFDDSISLYPDHRDTAARSSAFADFVDKTVAL</sequence>
<protein>
    <recommendedName>
        <fullName evidence="1">F-box domain-containing protein</fullName>
    </recommendedName>
</protein>
<dbReference type="SUPFAM" id="SSF81383">
    <property type="entry name" value="F-box domain"/>
    <property type="match status" value="1"/>
</dbReference>
<feature type="domain" description="F-box" evidence="1">
    <location>
        <begin position="24"/>
        <end position="57"/>
    </location>
</feature>
<reference evidence="2" key="1">
    <citation type="submission" date="2018-11" db="EMBL/GenBank/DDBJ databases">
        <authorList>
            <consortium name="Genoscope - CEA"/>
            <person name="William W."/>
        </authorList>
    </citation>
    <scope>NUCLEOTIDE SEQUENCE</scope>
</reference>
<dbReference type="InterPro" id="IPR055294">
    <property type="entry name" value="FBL60-like"/>
</dbReference>
<dbReference type="InterPro" id="IPR036047">
    <property type="entry name" value="F-box-like_dom_sf"/>
</dbReference>
<dbReference type="Gene3D" id="1.20.1280.50">
    <property type="match status" value="1"/>
</dbReference>
<accession>A0A3P6G190</accession>
<dbReference type="PANTHER" id="PTHR31293">
    <property type="entry name" value="RNI-LIKE SUPERFAMILY PROTEIN"/>
    <property type="match status" value="1"/>
</dbReference>
<dbReference type="Pfam" id="PF00646">
    <property type="entry name" value="F-box"/>
    <property type="match status" value="1"/>
</dbReference>